<dbReference type="CDD" id="cd12888">
    <property type="entry name" value="SPRY_PRY_TRIM7_like"/>
    <property type="match status" value="1"/>
</dbReference>
<dbReference type="InterPro" id="IPR013083">
    <property type="entry name" value="Znf_RING/FYVE/PHD"/>
</dbReference>
<dbReference type="PROSITE" id="PS50188">
    <property type="entry name" value="B302_SPRY"/>
    <property type="match status" value="1"/>
</dbReference>
<evidence type="ECO:0000256" key="2">
    <source>
        <dbReference type="ARBA" id="ARBA00022771"/>
    </source>
</evidence>
<evidence type="ECO:0000259" key="6">
    <source>
        <dbReference type="PROSITE" id="PS50119"/>
    </source>
</evidence>
<dbReference type="SMART" id="SM00336">
    <property type="entry name" value="BBOX"/>
    <property type="match status" value="1"/>
</dbReference>
<feature type="domain" description="B box-type" evidence="6">
    <location>
        <begin position="118"/>
        <end position="159"/>
    </location>
</feature>
<organism evidence="8 9">
    <name type="scientific">Alligator mississippiensis</name>
    <name type="common">American alligator</name>
    <dbReference type="NCBI Taxonomy" id="8496"/>
    <lineage>
        <taxon>Eukaryota</taxon>
        <taxon>Metazoa</taxon>
        <taxon>Chordata</taxon>
        <taxon>Craniata</taxon>
        <taxon>Vertebrata</taxon>
        <taxon>Euteleostomi</taxon>
        <taxon>Archelosauria</taxon>
        <taxon>Archosauria</taxon>
        <taxon>Crocodylia</taxon>
        <taxon>Alligatoridae</taxon>
        <taxon>Alligatorinae</taxon>
        <taxon>Alligator</taxon>
    </lineage>
</organism>
<dbReference type="AlphaFoldDB" id="A0A151MUN2"/>
<evidence type="ECO:0000256" key="4">
    <source>
        <dbReference type="PROSITE-ProRule" id="PRU00024"/>
    </source>
</evidence>
<protein>
    <submittedName>
        <fullName evidence="8">Tripartite motif containing 39</fullName>
    </submittedName>
</protein>
<dbReference type="PANTHER" id="PTHR24103">
    <property type="entry name" value="E3 UBIQUITIN-PROTEIN LIGASE TRIM"/>
    <property type="match status" value="1"/>
</dbReference>
<dbReference type="InterPro" id="IPR001841">
    <property type="entry name" value="Znf_RING"/>
</dbReference>
<dbReference type="FunFam" id="2.60.120.920:FF:000004">
    <property type="entry name" value="Butyrophilin subfamily 1 member A1"/>
    <property type="match status" value="1"/>
</dbReference>
<evidence type="ECO:0000313" key="9">
    <source>
        <dbReference type="Proteomes" id="UP000050525"/>
    </source>
</evidence>
<reference evidence="8 9" key="1">
    <citation type="journal article" date="2012" name="Genome Biol.">
        <title>Sequencing three crocodilian genomes to illuminate the evolution of archosaurs and amniotes.</title>
        <authorList>
            <person name="St John J.A."/>
            <person name="Braun E.L."/>
            <person name="Isberg S.R."/>
            <person name="Miles L.G."/>
            <person name="Chong A.Y."/>
            <person name="Gongora J."/>
            <person name="Dalzell P."/>
            <person name="Moran C."/>
            <person name="Bed'hom B."/>
            <person name="Abzhanov A."/>
            <person name="Burgess S.C."/>
            <person name="Cooksey A.M."/>
            <person name="Castoe T.A."/>
            <person name="Crawford N.G."/>
            <person name="Densmore L.D."/>
            <person name="Drew J.C."/>
            <person name="Edwards S.V."/>
            <person name="Faircloth B.C."/>
            <person name="Fujita M.K."/>
            <person name="Greenwold M.J."/>
            <person name="Hoffmann F.G."/>
            <person name="Howard J.M."/>
            <person name="Iguchi T."/>
            <person name="Janes D.E."/>
            <person name="Khan S.Y."/>
            <person name="Kohno S."/>
            <person name="de Koning A.J."/>
            <person name="Lance S.L."/>
            <person name="McCarthy F.M."/>
            <person name="McCormack J.E."/>
            <person name="Merchant M.E."/>
            <person name="Peterson D.G."/>
            <person name="Pollock D.D."/>
            <person name="Pourmand N."/>
            <person name="Raney B.J."/>
            <person name="Roessler K.A."/>
            <person name="Sanford J.R."/>
            <person name="Sawyer R.H."/>
            <person name="Schmidt C.J."/>
            <person name="Triplett E.W."/>
            <person name="Tuberville T.D."/>
            <person name="Venegas-Anaya M."/>
            <person name="Howard J.T."/>
            <person name="Jarvis E.D."/>
            <person name="Guillette L.J.Jr."/>
            <person name="Glenn T.C."/>
            <person name="Green R.E."/>
            <person name="Ray D.A."/>
        </authorList>
    </citation>
    <scope>NUCLEOTIDE SEQUENCE [LARGE SCALE GENOMIC DNA]</scope>
    <source>
        <strain evidence="8">KSC_2009_1</strain>
    </source>
</reference>
<dbReference type="EMBL" id="AKHW03004973">
    <property type="protein sequence ID" value="KYO28232.1"/>
    <property type="molecule type" value="Genomic_DNA"/>
</dbReference>
<dbReference type="Pfam" id="PF13765">
    <property type="entry name" value="PRY"/>
    <property type="match status" value="1"/>
</dbReference>
<feature type="domain" description="B30.2/SPRY" evidence="7">
    <location>
        <begin position="316"/>
        <end position="503"/>
    </location>
</feature>
<dbReference type="SUPFAM" id="SSF49899">
    <property type="entry name" value="Concanavalin A-like lectins/glucanases"/>
    <property type="match status" value="1"/>
</dbReference>
<dbReference type="PRINTS" id="PR01407">
    <property type="entry name" value="BUTYPHLNCDUF"/>
</dbReference>
<dbReference type="SMART" id="SM00184">
    <property type="entry name" value="RING"/>
    <property type="match status" value="1"/>
</dbReference>
<evidence type="ECO:0000313" key="8">
    <source>
        <dbReference type="EMBL" id="KYO28232.1"/>
    </source>
</evidence>
<dbReference type="Pfam" id="PF00622">
    <property type="entry name" value="SPRY"/>
    <property type="match status" value="1"/>
</dbReference>
<dbReference type="InterPro" id="IPR000315">
    <property type="entry name" value="Znf_B-box"/>
</dbReference>
<dbReference type="GO" id="GO:0008270">
    <property type="term" value="F:zinc ion binding"/>
    <property type="evidence" value="ECO:0007669"/>
    <property type="project" value="UniProtKB-KW"/>
</dbReference>
<name>A0A151MUN2_ALLMI</name>
<dbReference type="InterPro" id="IPR003879">
    <property type="entry name" value="Butyrophylin_SPRY"/>
</dbReference>
<dbReference type="SUPFAM" id="SSF57850">
    <property type="entry name" value="RING/U-box"/>
    <property type="match status" value="1"/>
</dbReference>
<dbReference type="Gene3D" id="2.60.120.920">
    <property type="match status" value="1"/>
</dbReference>
<keyword evidence="9" id="KW-1185">Reference proteome</keyword>
<dbReference type="InterPro" id="IPR043136">
    <property type="entry name" value="B30.2/SPRY_sf"/>
</dbReference>
<evidence type="ECO:0000259" key="5">
    <source>
        <dbReference type="PROSITE" id="PS50089"/>
    </source>
</evidence>
<dbReference type="Proteomes" id="UP000050525">
    <property type="component" value="Unassembled WGS sequence"/>
</dbReference>
<dbReference type="Gene3D" id="3.30.40.10">
    <property type="entry name" value="Zinc/RING finger domain, C3HC4 (zinc finger)"/>
    <property type="match status" value="1"/>
</dbReference>
<dbReference type="InterPro" id="IPR006574">
    <property type="entry name" value="PRY"/>
</dbReference>
<evidence type="ECO:0000259" key="7">
    <source>
        <dbReference type="PROSITE" id="PS50188"/>
    </source>
</evidence>
<dbReference type="eggNOG" id="KOG2177">
    <property type="taxonomic scope" value="Eukaryota"/>
</dbReference>
<proteinExistence type="predicted"/>
<dbReference type="SMART" id="SM00589">
    <property type="entry name" value="PRY"/>
    <property type="match status" value="1"/>
</dbReference>
<dbReference type="InterPro" id="IPR003877">
    <property type="entry name" value="SPRY_dom"/>
</dbReference>
<dbReference type="InterPro" id="IPR050143">
    <property type="entry name" value="TRIM/RBCC"/>
</dbReference>
<dbReference type="CDD" id="cd19762">
    <property type="entry name" value="Bbox2_TRIM7-like"/>
    <property type="match status" value="1"/>
</dbReference>
<keyword evidence="2 4" id="KW-0863">Zinc-finger</keyword>
<dbReference type="SUPFAM" id="SSF57845">
    <property type="entry name" value="B-box zinc-binding domain"/>
    <property type="match status" value="1"/>
</dbReference>
<accession>A0A151MUN2</accession>
<dbReference type="Pfam" id="PF00643">
    <property type="entry name" value="zf-B_box"/>
    <property type="match status" value="1"/>
</dbReference>
<gene>
    <name evidence="8" type="primary">TRIM39.2</name>
    <name evidence="8" type="ORF">Y1Q_0010922</name>
</gene>
<dbReference type="InterPro" id="IPR001870">
    <property type="entry name" value="B30.2/SPRY"/>
</dbReference>
<dbReference type="CDD" id="cd16594">
    <property type="entry name" value="RING-HC_TRIM7-like_C-IV"/>
    <property type="match status" value="1"/>
</dbReference>
<dbReference type="InterPro" id="IPR017907">
    <property type="entry name" value="Znf_RING_CS"/>
</dbReference>
<dbReference type="PROSITE" id="PS50119">
    <property type="entry name" value="ZF_BBOX"/>
    <property type="match status" value="1"/>
</dbReference>
<dbReference type="PROSITE" id="PS00518">
    <property type="entry name" value="ZF_RING_1"/>
    <property type="match status" value="1"/>
</dbReference>
<evidence type="ECO:0000256" key="3">
    <source>
        <dbReference type="ARBA" id="ARBA00022833"/>
    </source>
</evidence>
<keyword evidence="3" id="KW-0862">Zinc</keyword>
<dbReference type="Gene3D" id="3.30.160.60">
    <property type="entry name" value="Classic Zinc Finger"/>
    <property type="match status" value="1"/>
</dbReference>
<comment type="caution">
    <text evidence="8">The sequence shown here is derived from an EMBL/GenBank/DDBJ whole genome shotgun (WGS) entry which is preliminary data.</text>
</comment>
<dbReference type="SMART" id="SM00449">
    <property type="entry name" value="SPRY"/>
    <property type="match status" value="1"/>
</dbReference>
<dbReference type="PROSITE" id="PS50089">
    <property type="entry name" value="ZF_RING_2"/>
    <property type="match status" value="1"/>
</dbReference>
<dbReference type="InterPro" id="IPR013320">
    <property type="entry name" value="ConA-like_dom_sf"/>
</dbReference>
<sequence>MLHGFIFQLCSQTPRAEKLLSVFIDQAAMAAEDPIESLQREASCSICLDYFSDPVSIDCGHNFCRDCITRCSGKSERKFSCPQCRGTAQKRMIRPNRELANVAEIAKRLRLQGGKSAGVEMMCEKHQEALKLFCQEDQTPICLICRESRIHRSHAVAPIEEAAQEYKEQIQIQLQILKEKRLKLLGLKATREMKSQHYLEQTKTVRRKIASEFQRLHQFLQQQEQLLLAQLGELEKEVVKTQTENVTILSKEISYLSDLISEMEGKYQQPVDEFLQGIRSTLNRCESRDFEKLMETFPEVEKKLNNFSQKNIVLKSALQQFKDNLLAELKVEWVNVKLDPDTANRHLVLSEDQKSVRWEETEQDLPNNPERFDTYCSILGCEGFTSGRHYWEVHMGPTGYWAVGVARESAWRKGWISLDPCQGIWAVGLCGEQYRAFTSVETSLPLNGRPKIIRVSLDYEGGHVAFFDVHEEVLSFTFPPASFNGERILPFFWVWESQLMLCP</sequence>
<keyword evidence="1" id="KW-0479">Metal-binding</keyword>
<evidence type="ECO:0000256" key="1">
    <source>
        <dbReference type="ARBA" id="ARBA00022723"/>
    </source>
</evidence>
<dbReference type="Pfam" id="PF15227">
    <property type="entry name" value="zf-C3HC4_4"/>
    <property type="match status" value="1"/>
</dbReference>
<feature type="domain" description="RING-type" evidence="5">
    <location>
        <begin position="44"/>
        <end position="85"/>
    </location>
</feature>